<reference evidence="1 2" key="1">
    <citation type="submission" date="2017-03" db="EMBL/GenBank/DDBJ databases">
        <authorList>
            <person name="Afonso C.L."/>
            <person name="Miller P.J."/>
            <person name="Scott M.A."/>
            <person name="Spackman E."/>
            <person name="Goraichik I."/>
            <person name="Dimitrov K.M."/>
            <person name="Suarez D.L."/>
            <person name="Swayne D.E."/>
        </authorList>
    </citation>
    <scope>NUCLEOTIDE SEQUENCE [LARGE SCALE GENOMIC DNA]</scope>
    <source>
        <strain evidence="1">PRJEB14757</strain>
    </source>
</reference>
<gene>
    <name evidence="1" type="ORF">MTBBW1_1880033</name>
</gene>
<proteinExistence type="predicted"/>
<evidence type="ECO:0000313" key="1">
    <source>
        <dbReference type="EMBL" id="SLM29596.1"/>
    </source>
</evidence>
<name>A0A1W1HAX8_9BACT</name>
<accession>A0A1W1HAX8</accession>
<dbReference type="AlphaFoldDB" id="A0A1W1HAX8"/>
<dbReference type="STRING" id="1246637.MTBBW1_1880033"/>
<protein>
    <submittedName>
        <fullName evidence="1">Uncharacterized protein</fullName>
    </submittedName>
</protein>
<organism evidence="1 2">
    <name type="scientific">Desulfamplus magnetovallimortis</name>
    <dbReference type="NCBI Taxonomy" id="1246637"/>
    <lineage>
        <taxon>Bacteria</taxon>
        <taxon>Pseudomonadati</taxon>
        <taxon>Thermodesulfobacteriota</taxon>
        <taxon>Desulfobacteria</taxon>
        <taxon>Desulfobacterales</taxon>
        <taxon>Desulfobacteraceae</taxon>
        <taxon>Desulfamplus</taxon>
    </lineage>
</organism>
<sequence>MQQKKKSYLKQIVEGFLHFFHINVDIQFSILQKCKVIMKHSR</sequence>
<evidence type="ECO:0000313" key="2">
    <source>
        <dbReference type="Proteomes" id="UP000191931"/>
    </source>
</evidence>
<keyword evidence="2" id="KW-1185">Reference proteome</keyword>
<dbReference type="Proteomes" id="UP000191931">
    <property type="component" value="Unassembled WGS sequence"/>
</dbReference>
<dbReference type="EMBL" id="FWEV01000099">
    <property type="protein sequence ID" value="SLM29596.1"/>
    <property type="molecule type" value="Genomic_DNA"/>
</dbReference>